<evidence type="ECO:0000259" key="1">
    <source>
        <dbReference type="Pfam" id="PF01575"/>
    </source>
</evidence>
<dbReference type="RefSeq" id="WP_193428761.1">
    <property type="nucleotide sequence ID" value="NZ_JAAIYO010000008.1"/>
</dbReference>
<dbReference type="SUPFAM" id="SSF54637">
    <property type="entry name" value="Thioesterase/thiol ester dehydrase-isomerase"/>
    <property type="match status" value="1"/>
</dbReference>
<keyword evidence="3" id="KW-1185">Reference proteome</keyword>
<dbReference type="Gene3D" id="3.10.129.10">
    <property type="entry name" value="Hotdog Thioesterase"/>
    <property type="match status" value="1"/>
</dbReference>
<dbReference type="InterPro" id="IPR002539">
    <property type="entry name" value="MaoC-like_dom"/>
</dbReference>
<protein>
    <submittedName>
        <fullName evidence="2">MaoC family dehydratase</fullName>
    </submittedName>
</protein>
<sequence>MNPAETGERKELFLDDLQVGQRFVSGTHAVDAEQIIAFARQFDPQGFHLDDEAAKDTLFESLAASGWHTAAITMKLNVQGGLPFRGGIIGAGGEIRWPRPTRPGDVLHVESEVVEVTPSRTNPARGIATVRSETRNQRGDVVQVLTAKLVLPRRPASG</sequence>
<name>A0ABR9PUE7_9BACT</name>
<dbReference type="Pfam" id="PF01575">
    <property type="entry name" value="MaoC_dehydratas"/>
    <property type="match status" value="1"/>
</dbReference>
<dbReference type="CDD" id="cd03454">
    <property type="entry name" value="YdeM"/>
    <property type="match status" value="1"/>
</dbReference>
<gene>
    <name evidence="2" type="ORF">G4177_25650</name>
</gene>
<dbReference type="InterPro" id="IPR029069">
    <property type="entry name" value="HotDog_dom_sf"/>
</dbReference>
<dbReference type="PANTHER" id="PTHR43664">
    <property type="entry name" value="MONOAMINE OXIDASE-RELATED"/>
    <property type="match status" value="1"/>
</dbReference>
<evidence type="ECO:0000313" key="2">
    <source>
        <dbReference type="EMBL" id="MBE4751563.1"/>
    </source>
</evidence>
<comment type="caution">
    <text evidence="2">The sequence shown here is derived from an EMBL/GenBank/DDBJ whole genome shotgun (WGS) entry which is preliminary data.</text>
</comment>
<dbReference type="EMBL" id="JAAIYO010000008">
    <property type="protein sequence ID" value="MBE4751563.1"/>
    <property type="molecule type" value="Genomic_DNA"/>
</dbReference>
<dbReference type="Proteomes" id="UP001516472">
    <property type="component" value="Unassembled WGS sequence"/>
</dbReference>
<proteinExistence type="predicted"/>
<dbReference type="PANTHER" id="PTHR43664:SF1">
    <property type="entry name" value="BETA-METHYLMALYL-COA DEHYDRATASE"/>
    <property type="match status" value="1"/>
</dbReference>
<accession>A0ABR9PUE7</accession>
<reference evidence="2 3" key="1">
    <citation type="submission" date="2020-02" db="EMBL/GenBank/DDBJ databases">
        <authorList>
            <person name="Babadi Z.K."/>
            <person name="Risdian C."/>
            <person name="Ebrahimipour G.H."/>
            <person name="Wink J."/>
        </authorList>
    </citation>
    <scope>NUCLEOTIDE SEQUENCE [LARGE SCALE GENOMIC DNA]</scope>
    <source>
        <strain evidence="2 3">ZKHCc1 1396</strain>
    </source>
</reference>
<organism evidence="2 3">
    <name type="scientific">Corallococcus soli</name>
    <dbReference type="NCBI Taxonomy" id="2710757"/>
    <lineage>
        <taxon>Bacteria</taxon>
        <taxon>Pseudomonadati</taxon>
        <taxon>Myxococcota</taxon>
        <taxon>Myxococcia</taxon>
        <taxon>Myxococcales</taxon>
        <taxon>Cystobacterineae</taxon>
        <taxon>Myxococcaceae</taxon>
        <taxon>Corallococcus</taxon>
    </lineage>
</organism>
<dbReference type="InterPro" id="IPR052342">
    <property type="entry name" value="MCH/BMMD"/>
</dbReference>
<evidence type="ECO:0000313" key="3">
    <source>
        <dbReference type="Proteomes" id="UP001516472"/>
    </source>
</evidence>
<feature type="domain" description="MaoC-like" evidence="1">
    <location>
        <begin position="28"/>
        <end position="132"/>
    </location>
</feature>